<organism evidence="2 3">
    <name type="scientific">Leishmania martiniquensis</name>
    <dbReference type="NCBI Taxonomy" id="1580590"/>
    <lineage>
        <taxon>Eukaryota</taxon>
        <taxon>Discoba</taxon>
        <taxon>Euglenozoa</taxon>
        <taxon>Kinetoplastea</taxon>
        <taxon>Metakinetoplastina</taxon>
        <taxon>Trypanosomatida</taxon>
        <taxon>Trypanosomatidae</taxon>
        <taxon>Leishmaniinae</taxon>
        <taxon>Leishmania</taxon>
    </lineage>
</organism>
<proteinExistence type="predicted"/>
<evidence type="ECO:0000313" key="2">
    <source>
        <dbReference type="EMBL" id="KAG5466809.1"/>
    </source>
</evidence>
<reference evidence="3" key="1">
    <citation type="journal article" date="2021" name="Microbiol. Resour. Announc.">
        <title>LGAAP: Leishmaniinae Genome Assembly and Annotation Pipeline.</title>
        <authorList>
            <person name="Almutairi H."/>
            <person name="Urbaniak M.D."/>
            <person name="Bates M.D."/>
            <person name="Jariyapan N."/>
            <person name="Kwakye-Nuako G."/>
            <person name="Thomaz-Soccol V."/>
            <person name="Al-Salem W.S."/>
            <person name="Dillon R.J."/>
            <person name="Bates P.A."/>
            <person name="Gatherer D."/>
        </authorList>
    </citation>
    <scope>NUCLEOTIDE SEQUENCE [LARGE SCALE GENOMIC DNA]</scope>
</reference>
<comment type="caution">
    <text evidence="2">The sequence shown here is derived from an EMBL/GenBank/DDBJ whole genome shotgun (WGS) entry which is preliminary data.</text>
</comment>
<feature type="region of interest" description="Disordered" evidence="1">
    <location>
        <begin position="1132"/>
        <end position="1153"/>
    </location>
</feature>
<feature type="region of interest" description="Disordered" evidence="1">
    <location>
        <begin position="1217"/>
        <end position="1266"/>
    </location>
</feature>
<name>A0A836G7D2_9TRYP</name>
<evidence type="ECO:0000256" key="1">
    <source>
        <dbReference type="SAM" id="MobiDB-lite"/>
    </source>
</evidence>
<feature type="compositionally biased region" description="Polar residues" evidence="1">
    <location>
        <begin position="1137"/>
        <end position="1146"/>
    </location>
</feature>
<reference evidence="3" key="2">
    <citation type="journal article" date="2021" name="Sci. Data">
        <title>Chromosome-scale genome sequencing, assembly and annotation of six genomes from subfamily Leishmaniinae.</title>
        <authorList>
            <person name="Almutairi H."/>
            <person name="Urbaniak M.D."/>
            <person name="Bates M.D."/>
            <person name="Jariyapan N."/>
            <person name="Kwakye-Nuako G."/>
            <person name="Thomaz Soccol V."/>
            <person name="Al-Salem W.S."/>
            <person name="Dillon R.J."/>
            <person name="Bates P.A."/>
            <person name="Gatherer D."/>
        </authorList>
    </citation>
    <scope>NUCLEOTIDE SEQUENCE [LARGE SCALE GENOMIC DNA]</scope>
</reference>
<evidence type="ECO:0000313" key="3">
    <source>
        <dbReference type="Proteomes" id="UP000673552"/>
    </source>
</evidence>
<dbReference type="KEGG" id="lmat:92511124"/>
<dbReference type="OrthoDB" id="264321at2759"/>
<sequence length="1491" mass="156660">MLIFAAADDAAALREAVATEAGPATSVMNYAAAEANREDRGAAEPTDGASSVAQGACSDDAWIFCPVAASDGLMSATPGSMQYLSPARYQAAVGEVQQWQRRLGRFQACRRRASVSCTGAASTGTVDDLLSGPRHAASVSSTGQKEHLSVLWASVPHLIGDAPFADVEVTRSSVSAAGGGVAVDVSPTSGHCLLCIDVGGMYLASSRTYPAARCTKRAPSQPLEAAAMGAAKKTECASRRPDTARTKCVRSQTEQPAPLHVHHCIAKTMVGEREAQASQRLRCLLNQRFAAATRACPLGTSAGTTTRPLTLSEVWVMPLLSEEGAHQTLLRSKTLGVSDFPLLIPNTHRPAFSEFSTSQGSDMQSFRLARYPPSHLLRLSRRVDVPSSESGPLTMPQTAVLRPRKRRRDNSMERQEAADNWCLGANTIHSMENRLFLHAFCSNGGCAGTSSAGLTVVRLRILERAFLLLSCYFSAWCCAADFDITSEFASSLPGKWAKGGGSYHTFFGTLRRCVLAEDALVQHSVEEEAAKSAASCGSLYGAAATCNSGATAPQHSSIEALFQDGGLEWSNTADTGDRGSERVWPVEELWGLWVRLGWTPPPTWSRVRVGLRLFEGANLNNVNHRCIRELSPRSLLAFLSRVRMAADAAYVKAKQLRPIPDARAGCETFKVESSDSSASADLCGVIGVGLASHCTETIPLFSAARQESSVQLQRLLEFQAALSAAAESGTRPASAGLPDAAAAAPCIPTINACTATVRDEVAGYTPVLSPAARDLAADVAATTVLSSPYAAGSPVCGVVDAVTFELTWLRGVLESPALLIPALGVWEGVDKSDSAAISSRDTGPRPSGGSAWEKEAALLTALLARRPSLQLGNLDQGALKASSASRPLDIPLPPSLSAAEMYCELADVAELRWSSSRAAVTTADHGTLSAASSKAPTLAASPSAFSTSSCCAVACAEVARLAYQKTADEIAHAYDEVRHRLSAANPLAAFLFEHCVKYLQDQNVFTIASPLHEGSSEDASGDPGGRDDCIPRDACAAGHSEARIASSSPYSFTVQQGAYLRGGPTDVPLPEDSGCLEDEGGPPGECDSVSARLAETVVRVVQESKPVVRRMLALIQSYSGDIAAAAAEGHGGAQSACSPQEATATKSSDHQPNDAVAQDVWRCFAPTVKSAVHVDLSASQSPFCASSCAKATAQRLVQAFWANVATATRLRLRDELGALPGSEEEPASDTEEEEPEAASAPPPEKCGGAASSRERASERISGGDWHNFATKQSGAGPCVATSGTLSLSDQALLPASPGFPFLPLAPLSQALPLPTPCTHPRDAWSRAVHALDGAQAMALYMQHILRCSNAATYQSSESRLGSCPFLSAATEAPRKVQPTTAERAALPTDLLQSSLWLQHALFLLSYGLACPVDHPAVGSEVASTLTAASSQVGHPVCPCPGEDGLNQLPPPALAAFRALRCGKLSLDVWIGVALEVYAERWRLSAQAQGAL</sequence>
<protein>
    <submittedName>
        <fullName evidence="2">Uncharacterized protein</fullName>
    </submittedName>
</protein>
<dbReference type="GeneID" id="92511124"/>
<accession>A0A836G7D2</accession>
<gene>
    <name evidence="2" type="ORF">LSCM1_00986</name>
</gene>
<feature type="compositionally biased region" description="Acidic residues" evidence="1">
    <location>
        <begin position="1222"/>
        <end position="1236"/>
    </location>
</feature>
<dbReference type="RefSeq" id="XP_067174717.1">
    <property type="nucleotide sequence ID" value="XM_067318612.1"/>
</dbReference>
<feature type="region of interest" description="Disordered" evidence="1">
    <location>
        <begin position="1061"/>
        <end position="1084"/>
    </location>
</feature>
<dbReference type="EMBL" id="JAFEUZ010000035">
    <property type="protein sequence ID" value="KAG5466809.1"/>
    <property type="molecule type" value="Genomic_DNA"/>
</dbReference>
<keyword evidence="3" id="KW-1185">Reference proteome</keyword>
<dbReference type="Proteomes" id="UP000673552">
    <property type="component" value="Unassembled WGS sequence"/>
</dbReference>